<gene>
    <name evidence="7" type="ORF">J2S42_001711</name>
</gene>
<sequence>MDFDSEDLARLTTRVAGPVLVPGDERFAEETATWNRAHPHRPALAVGATCAADVQAAVRFAAEHELPVAVVATGHGAVVPADGAVLINVRRMDVVVVDAKRCTATVGAGTETQSLILEAAEDRLAPLTGSAPTLGVVGFTLAGGVSPVLGRRYGYAADHVHAVEIVTADGRLRRADAGHESDLFWAVRGGGGNFGVVTSLTVSLFPVTGFYGGGLIYSGDHVSEVVAAYRALVADPPEELSVSLALVRLTPGDGLVVHVRTAYAGPAEEGARLLAGLRDAAPALVDEVGQMPFTAATALHADPVAPEAVYELSANLSGFPAEAAEALLTAAGPDAGIPAGLVELRQLGGALAREAGTPRAAGHRDAAFQLLASATGGPGAAERFRPALHRVVDALAPWSAGHQQINFRGGYDVAPRTIAAAYPADTWARLTRIKQAYDPHNMFRVNHNIRPHR</sequence>
<dbReference type="PANTHER" id="PTHR42973">
    <property type="entry name" value="BINDING OXIDOREDUCTASE, PUTATIVE (AFU_ORTHOLOGUE AFUA_1G17690)-RELATED"/>
    <property type="match status" value="1"/>
</dbReference>
<keyword evidence="5" id="KW-0560">Oxidoreductase</keyword>
<dbReference type="InterPro" id="IPR016166">
    <property type="entry name" value="FAD-bd_PCMH"/>
</dbReference>
<comment type="cofactor">
    <cofactor evidence="1">
        <name>FAD</name>
        <dbReference type="ChEBI" id="CHEBI:57692"/>
    </cofactor>
</comment>
<dbReference type="Gene3D" id="3.30.43.10">
    <property type="entry name" value="Uridine Diphospho-n-acetylenolpyruvylglucosamine Reductase, domain 2"/>
    <property type="match status" value="1"/>
</dbReference>
<dbReference type="InterPro" id="IPR006094">
    <property type="entry name" value="Oxid_FAD_bind_N"/>
</dbReference>
<feature type="domain" description="FAD-binding PCMH-type" evidence="6">
    <location>
        <begin position="38"/>
        <end position="207"/>
    </location>
</feature>
<dbReference type="PANTHER" id="PTHR42973:SF39">
    <property type="entry name" value="FAD-BINDING PCMH-TYPE DOMAIN-CONTAINING PROTEIN"/>
    <property type="match status" value="1"/>
</dbReference>
<dbReference type="GO" id="GO:0071949">
    <property type="term" value="F:FAD binding"/>
    <property type="evidence" value="ECO:0007669"/>
    <property type="project" value="InterPro"/>
</dbReference>
<comment type="caution">
    <text evidence="7">The sequence shown here is derived from an EMBL/GenBank/DDBJ whole genome shotgun (WGS) entry which is preliminary data.</text>
</comment>
<comment type="similarity">
    <text evidence="2">Belongs to the oxygen-dependent FAD-linked oxidoreductase family.</text>
</comment>
<dbReference type="InterPro" id="IPR006093">
    <property type="entry name" value="Oxy_OxRdtase_FAD_BS"/>
</dbReference>
<proteinExistence type="inferred from homology"/>
<dbReference type="EMBL" id="JAUSUZ010000001">
    <property type="protein sequence ID" value="MDQ0365042.1"/>
    <property type="molecule type" value="Genomic_DNA"/>
</dbReference>
<dbReference type="InterPro" id="IPR036318">
    <property type="entry name" value="FAD-bd_PCMH-like_sf"/>
</dbReference>
<evidence type="ECO:0000313" key="8">
    <source>
        <dbReference type="Proteomes" id="UP001240236"/>
    </source>
</evidence>
<dbReference type="PROSITE" id="PS51387">
    <property type="entry name" value="FAD_PCMH"/>
    <property type="match status" value="1"/>
</dbReference>
<dbReference type="Gene3D" id="3.30.465.10">
    <property type="match status" value="1"/>
</dbReference>
<evidence type="ECO:0000256" key="2">
    <source>
        <dbReference type="ARBA" id="ARBA00005466"/>
    </source>
</evidence>
<dbReference type="InterPro" id="IPR050416">
    <property type="entry name" value="FAD-linked_Oxidoreductase"/>
</dbReference>
<dbReference type="PROSITE" id="PS00862">
    <property type="entry name" value="OX2_COVAL_FAD"/>
    <property type="match status" value="1"/>
</dbReference>
<dbReference type="RefSeq" id="WP_307237154.1">
    <property type="nucleotide sequence ID" value="NZ_JAUSUZ010000001.1"/>
</dbReference>
<evidence type="ECO:0000313" key="7">
    <source>
        <dbReference type="EMBL" id="MDQ0365042.1"/>
    </source>
</evidence>
<accession>A0AAE4AWI1</accession>
<dbReference type="AlphaFoldDB" id="A0AAE4AWI1"/>
<evidence type="ECO:0000256" key="5">
    <source>
        <dbReference type="ARBA" id="ARBA00023002"/>
    </source>
</evidence>
<evidence type="ECO:0000259" key="6">
    <source>
        <dbReference type="PROSITE" id="PS51387"/>
    </source>
</evidence>
<organism evidence="7 8">
    <name type="scientific">Catenuloplanes indicus</name>
    <dbReference type="NCBI Taxonomy" id="137267"/>
    <lineage>
        <taxon>Bacteria</taxon>
        <taxon>Bacillati</taxon>
        <taxon>Actinomycetota</taxon>
        <taxon>Actinomycetes</taxon>
        <taxon>Micromonosporales</taxon>
        <taxon>Micromonosporaceae</taxon>
        <taxon>Catenuloplanes</taxon>
    </lineage>
</organism>
<dbReference type="InterPro" id="IPR016169">
    <property type="entry name" value="FAD-bd_PCMH_sub2"/>
</dbReference>
<keyword evidence="3" id="KW-0285">Flavoprotein</keyword>
<dbReference type="Gene3D" id="3.40.462.20">
    <property type="match status" value="1"/>
</dbReference>
<dbReference type="Proteomes" id="UP001240236">
    <property type="component" value="Unassembled WGS sequence"/>
</dbReference>
<keyword evidence="8" id="KW-1185">Reference proteome</keyword>
<dbReference type="InterPro" id="IPR016167">
    <property type="entry name" value="FAD-bd_PCMH_sub1"/>
</dbReference>
<dbReference type="SUPFAM" id="SSF56176">
    <property type="entry name" value="FAD-binding/transporter-associated domain-like"/>
    <property type="match status" value="1"/>
</dbReference>
<evidence type="ECO:0000256" key="3">
    <source>
        <dbReference type="ARBA" id="ARBA00022630"/>
    </source>
</evidence>
<dbReference type="Pfam" id="PF08031">
    <property type="entry name" value="BBE"/>
    <property type="match status" value="1"/>
</dbReference>
<dbReference type="InterPro" id="IPR012951">
    <property type="entry name" value="BBE"/>
</dbReference>
<name>A0AAE4AWI1_9ACTN</name>
<reference evidence="7 8" key="1">
    <citation type="submission" date="2023-07" db="EMBL/GenBank/DDBJ databases">
        <title>Sequencing the genomes of 1000 actinobacteria strains.</title>
        <authorList>
            <person name="Klenk H.-P."/>
        </authorList>
    </citation>
    <scope>NUCLEOTIDE SEQUENCE [LARGE SCALE GENOMIC DNA]</scope>
    <source>
        <strain evidence="7 8">DSM 44709</strain>
    </source>
</reference>
<keyword evidence="4" id="KW-0274">FAD</keyword>
<dbReference type="GO" id="GO:0016491">
    <property type="term" value="F:oxidoreductase activity"/>
    <property type="evidence" value="ECO:0007669"/>
    <property type="project" value="UniProtKB-KW"/>
</dbReference>
<protein>
    <submittedName>
        <fullName evidence="7">FAD/FMN-containing dehydrogenase</fullName>
    </submittedName>
</protein>
<dbReference type="Pfam" id="PF01565">
    <property type="entry name" value="FAD_binding_4"/>
    <property type="match status" value="1"/>
</dbReference>
<evidence type="ECO:0000256" key="1">
    <source>
        <dbReference type="ARBA" id="ARBA00001974"/>
    </source>
</evidence>
<evidence type="ECO:0000256" key="4">
    <source>
        <dbReference type="ARBA" id="ARBA00022827"/>
    </source>
</evidence>